<comment type="subcellular location">
    <subcellularLocation>
        <location evidence="2">Membrane</location>
        <topology evidence="2">Multi-pass membrane protein</topology>
    </subcellularLocation>
</comment>
<name>A0A0F6YM45_9BACT</name>
<accession>A0A0F6YM45</accession>
<comment type="catalytic activity">
    <reaction evidence="1">
        <text>S-ubiquitinyl-[E2 ubiquitin-conjugating enzyme]-L-cysteine + [acceptor protein]-L-lysine = [E2 ubiquitin-conjugating enzyme]-L-cysteine + N(6)-ubiquitinyl-[acceptor protein]-L-lysine.</text>
        <dbReference type="EC" id="2.3.2.27"/>
    </reaction>
</comment>
<evidence type="ECO:0000256" key="6">
    <source>
        <dbReference type="ARBA" id="ARBA00022723"/>
    </source>
</evidence>
<dbReference type="STRING" id="927083.DB32_007412"/>
<evidence type="ECO:0000256" key="5">
    <source>
        <dbReference type="ARBA" id="ARBA00022692"/>
    </source>
</evidence>
<dbReference type="GO" id="GO:0016567">
    <property type="term" value="P:protein ubiquitination"/>
    <property type="evidence" value="ECO:0007669"/>
    <property type="project" value="InterPro"/>
</dbReference>
<evidence type="ECO:0000256" key="10">
    <source>
        <dbReference type="ARBA" id="ARBA00022989"/>
    </source>
</evidence>
<evidence type="ECO:0000256" key="1">
    <source>
        <dbReference type="ARBA" id="ARBA00000900"/>
    </source>
</evidence>
<keyword evidence="11" id="KW-0472">Membrane</keyword>
<dbReference type="GO" id="GO:0008270">
    <property type="term" value="F:zinc ion binding"/>
    <property type="evidence" value="ECO:0007669"/>
    <property type="project" value="UniProtKB-KW"/>
</dbReference>
<keyword evidence="8" id="KW-0833">Ubl conjugation pathway</keyword>
<evidence type="ECO:0000256" key="7">
    <source>
        <dbReference type="ARBA" id="ARBA00022771"/>
    </source>
</evidence>
<dbReference type="RefSeq" id="WP_053237242.1">
    <property type="nucleotide sequence ID" value="NZ_CP011125.1"/>
</dbReference>
<dbReference type="EC" id="2.3.2.27" evidence="3"/>
<evidence type="ECO:0000256" key="3">
    <source>
        <dbReference type="ARBA" id="ARBA00012483"/>
    </source>
</evidence>
<dbReference type="KEGG" id="samy:DB32_007412"/>
<evidence type="ECO:0000256" key="8">
    <source>
        <dbReference type="ARBA" id="ARBA00022786"/>
    </source>
</evidence>
<keyword evidence="4" id="KW-0808">Transferase</keyword>
<feature type="domain" description="E3 Ubiquitin ligase MUL1-like" evidence="12">
    <location>
        <begin position="86"/>
        <end position="187"/>
    </location>
</feature>
<dbReference type="GO" id="GO:0016020">
    <property type="term" value="C:membrane"/>
    <property type="evidence" value="ECO:0007669"/>
    <property type="project" value="UniProtKB-SubCell"/>
</dbReference>
<dbReference type="AlphaFoldDB" id="A0A0F6YM45"/>
<keyword evidence="10" id="KW-1133">Transmembrane helix</keyword>
<sequence>MLLVASPLFLLIALGAAGAIALGAWWFSPYQQTLRAIRAAPLVRVADAPDGQLVRIVGTLRAGPRTLDAPLSHRTCAAYRVEVDVRVSTGKSSSWRSLIRDRESVDFVVEDETGRAIVKALQLEPAIVLDHHQRSGTWNDATPELDAYLARHGHSSTDFFGFNKGVRYQEGALEPGETVAILGLARWEDDPHPGAAQGGAGYRETARKKRLVIEPSALGPVRASDDPAVLS</sequence>
<evidence type="ECO:0000313" key="14">
    <source>
        <dbReference type="Proteomes" id="UP000034883"/>
    </source>
</evidence>
<protein>
    <recommendedName>
        <fullName evidence="3">RING-type E3 ubiquitin transferase</fullName>
        <ecNumber evidence="3">2.3.2.27</ecNumber>
    </recommendedName>
</protein>
<evidence type="ECO:0000313" key="13">
    <source>
        <dbReference type="EMBL" id="AKF10263.1"/>
    </source>
</evidence>
<proteinExistence type="predicted"/>
<keyword evidence="7" id="KW-0863">Zinc-finger</keyword>
<evidence type="ECO:0000256" key="9">
    <source>
        <dbReference type="ARBA" id="ARBA00022833"/>
    </source>
</evidence>
<dbReference type="OrthoDB" id="5478917at2"/>
<keyword evidence="14" id="KW-1185">Reference proteome</keyword>
<evidence type="ECO:0000256" key="11">
    <source>
        <dbReference type="ARBA" id="ARBA00023136"/>
    </source>
</evidence>
<reference evidence="13 14" key="1">
    <citation type="submission" date="2015-03" db="EMBL/GenBank/DDBJ databases">
        <title>Genome assembly of Sandaracinus amylolyticus DSM 53668.</title>
        <authorList>
            <person name="Sharma G."/>
            <person name="Subramanian S."/>
        </authorList>
    </citation>
    <scope>NUCLEOTIDE SEQUENCE [LARGE SCALE GENOMIC DNA]</scope>
    <source>
        <strain evidence="13 14">DSM 53668</strain>
    </source>
</reference>
<dbReference type="Pfam" id="PF12483">
    <property type="entry name" value="GIDE"/>
    <property type="match status" value="1"/>
</dbReference>
<dbReference type="GO" id="GO:0061630">
    <property type="term" value="F:ubiquitin protein ligase activity"/>
    <property type="evidence" value="ECO:0007669"/>
    <property type="project" value="UniProtKB-EC"/>
</dbReference>
<evidence type="ECO:0000256" key="2">
    <source>
        <dbReference type="ARBA" id="ARBA00004141"/>
    </source>
</evidence>
<dbReference type="InterPro" id="IPR022170">
    <property type="entry name" value="MUL1-like"/>
</dbReference>
<evidence type="ECO:0000259" key="12">
    <source>
        <dbReference type="Pfam" id="PF12483"/>
    </source>
</evidence>
<keyword evidence="6" id="KW-0479">Metal-binding</keyword>
<dbReference type="Proteomes" id="UP000034883">
    <property type="component" value="Chromosome"/>
</dbReference>
<keyword evidence="9" id="KW-0862">Zinc</keyword>
<organism evidence="13 14">
    <name type="scientific">Sandaracinus amylolyticus</name>
    <dbReference type="NCBI Taxonomy" id="927083"/>
    <lineage>
        <taxon>Bacteria</taxon>
        <taxon>Pseudomonadati</taxon>
        <taxon>Myxococcota</taxon>
        <taxon>Polyangia</taxon>
        <taxon>Polyangiales</taxon>
        <taxon>Sandaracinaceae</taxon>
        <taxon>Sandaracinus</taxon>
    </lineage>
</organism>
<dbReference type="EMBL" id="CP011125">
    <property type="protein sequence ID" value="AKF10263.1"/>
    <property type="molecule type" value="Genomic_DNA"/>
</dbReference>
<keyword evidence="5" id="KW-0812">Transmembrane</keyword>
<gene>
    <name evidence="13" type="ORF">DB32_007412</name>
</gene>
<evidence type="ECO:0000256" key="4">
    <source>
        <dbReference type="ARBA" id="ARBA00022679"/>
    </source>
</evidence>